<protein>
    <submittedName>
        <fullName evidence="1">Uncharacterized protein</fullName>
    </submittedName>
</protein>
<evidence type="ECO:0000313" key="2">
    <source>
        <dbReference type="Proteomes" id="UP001162162"/>
    </source>
</evidence>
<evidence type="ECO:0000313" key="1">
    <source>
        <dbReference type="EMBL" id="KAJ8960320.1"/>
    </source>
</evidence>
<name>A0AAV8ZAG6_9CUCU</name>
<dbReference type="Proteomes" id="UP001162162">
    <property type="component" value="Unassembled WGS sequence"/>
</dbReference>
<organism evidence="1 2">
    <name type="scientific">Aromia moschata</name>
    <dbReference type="NCBI Taxonomy" id="1265417"/>
    <lineage>
        <taxon>Eukaryota</taxon>
        <taxon>Metazoa</taxon>
        <taxon>Ecdysozoa</taxon>
        <taxon>Arthropoda</taxon>
        <taxon>Hexapoda</taxon>
        <taxon>Insecta</taxon>
        <taxon>Pterygota</taxon>
        <taxon>Neoptera</taxon>
        <taxon>Endopterygota</taxon>
        <taxon>Coleoptera</taxon>
        <taxon>Polyphaga</taxon>
        <taxon>Cucujiformia</taxon>
        <taxon>Chrysomeloidea</taxon>
        <taxon>Cerambycidae</taxon>
        <taxon>Cerambycinae</taxon>
        <taxon>Callichromatini</taxon>
        <taxon>Aromia</taxon>
    </lineage>
</organism>
<accession>A0AAV8ZAG6</accession>
<dbReference type="EMBL" id="JAPWTK010000009">
    <property type="protein sequence ID" value="KAJ8960320.1"/>
    <property type="molecule type" value="Genomic_DNA"/>
</dbReference>
<proteinExistence type="predicted"/>
<keyword evidence="2" id="KW-1185">Reference proteome</keyword>
<sequence length="152" mass="17279">MPNKVSNYQLFGSCRPCWTSKIDLETRDRLLLQVIHVLVRYAQLKELLLLPKVCVKTQKSQLVTEYNNLMSHISEEKDLGLFAYKLQLTQEKPSDGPPHKLYLPSTSEQLTLSAGPMDPFSFLPSQSTHQQTSPFLLHCLGSNRPSVVHWGT</sequence>
<dbReference type="AlphaFoldDB" id="A0AAV8ZAG6"/>
<gene>
    <name evidence="1" type="ORF">NQ318_004054</name>
</gene>
<comment type="caution">
    <text evidence="1">The sequence shown here is derived from an EMBL/GenBank/DDBJ whole genome shotgun (WGS) entry which is preliminary data.</text>
</comment>
<reference evidence="1" key="1">
    <citation type="journal article" date="2023" name="Insect Mol. Biol.">
        <title>Genome sequencing provides insights into the evolution of gene families encoding plant cell wall-degrading enzymes in longhorned beetles.</title>
        <authorList>
            <person name="Shin N.R."/>
            <person name="Okamura Y."/>
            <person name="Kirsch R."/>
            <person name="Pauchet Y."/>
        </authorList>
    </citation>
    <scope>NUCLEOTIDE SEQUENCE</scope>
    <source>
        <strain evidence="1">AMC_N1</strain>
    </source>
</reference>